<feature type="compositionally biased region" description="Low complexity" evidence="1">
    <location>
        <begin position="250"/>
        <end position="261"/>
    </location>
</feature>
<feature type="region of interest" description="Disordered" evidence="1">
    <location>
        <begin position="202"/>
        <end position="518"/>
    </location>
</feature>
<feature type="compositionally biased region" description="Low complexity" evidence="1">
    <location>
        <begin position="305"/>
        <end position="320"/>
    </location>
</feature>
<accession>A0AAU9YXC3</accession>
<proteinExistence type="predicted"/>
<feature type="compositionally biased region" description="Polar residues" evidence="1">
    <location>
        <begin position="262"/>
        <end position="278"/>
    </location>
</feature>
<reference evidence="2" key="1">
    <citation type="submission" date="2022-06" db="EMBL/GenBank/DDBJ databases">
        <authorList>
            <person name="Andreotti S."/>
            <person name="Wyler E."/>
        </authorList>
    </citation>
    <scope>NUCLEOTIDE SEQUENCE</scope>
</reference>
<protein>
    <submittedName>
        <fullName evidence="2">Reep6 protein</fullName>
    </submittedName>
</protein>
<feature type="region of interest" description="Disordered" evidence="1">
    <location>
        <begin position="85"/>
        <end position="122"/>
    </location>
</feature>
<feature type="compositionally biased region" description="Polar residues" evidence="1">
    <location>
        <begin position="495"/>
        <end position="515"/>
    </location>
</feature>
<sequence>MRRGRRGRPHLLCPPCPPIGQSRGSGAEPGPGEKSSGSGAGPGQAGEAKAFRRRRGRCARLRVCLSGLPRARRYHGRSAPALRAFSRAEERSHRSSRGARSQDRCREAVSRRGSPRPSKPVSSIRLRGLSTVQCHRICIPRICFSQSHREPKQGRRHCVANLLGGVRPVRPGRVLQRSTPVLVPFLLRGQVRLPVILHEPGTVERGSNTVPSRHTTTISKTPHSPRQRREPAKRKSIGHSSWDNQGRTAGPSTGPSSHHPSINNGAPSRSGTGPQVKSDSAPEAQVRSPGSLCAEPLANDKGHAADTQATDSSSDSQTETQHQRRTSSPSKTAGSPSRAMNGQSPSPVSPGSASASRGQLATGSVSGSQVPSKARGHRSRGSVTSRPAQRTRLPSASLGPSQPAMRSGGPSQPTGHSAGPARTASRYLGNNQQTPQAPASGQQAGRSTAVSSAPTSTQRVSVSNQGSPRAQSPSTLPDPNQAGNKAPSEPGDVGSKNNKQSQKTQVTEVAGSSSVPDLMAPCHSESSLEYVSESTTEITCKWPSYSHQLRCPRHCWLLQHLAY</sequence>
<feature type="compositionally biased region" description="Polar residues" evidence="1">
    <location>
        <begin position="238"/>
        <end position="247"/>
    </location>
</feature>
<feature type="compositionally biased region" description="Low complexity" evidence="1">
    <location>
        <begin position="24"/>
        <end position="37"/>
    </location>
</feature>
<evidence type="ECO:0000256" key="1">
    <source>
        <dbReference type="SAM" id="MobiDB-lite"/>
    </source>
</evidence>
<feature type="compositionally biased region" description="Low complexity" evidence="1">
    <location>
        <begin position="344"/>
        <end position="356"/>
    </location>
</feature>
<feature type="compositionally biased region" description="Basic and acidic residues" evidence="1">
    <location>
        <begin position="100"/>
        <end position="110"/>
    </location>
</feature>
<organism evidence="2 3">
    <name type="scientific">Phodopus roborovskii</name>
    <name type="common">Roborovski's desert hamster</name>
    <name type="synonym">Cricetulus roborovskii</name>
    <dbReference type="NCBI Taxonomy" id="109678"/>
    <lineage>
        <taxon>Eukaryota</taxon>
        <taxon>Metazoa</taxon>
        <taxon>Chordata</taxon>
        <taxon>Craniata</taxon>
        <taxon>Vertebrata</taxon>
        <taxon>Euteleostomi</taxon>
        <taxon>Mammalia</taxon>
        <taxon>Eutheria</taxon>
        <taxon>Euarchontoglires</taxon>
        <taxon>Glires</taxon>
        <taxon>Rodentia</taxon>
        <taxon>Myomorpha</taxon>
        <taxon>Muroidea</taxon>
        <taxon>Cricetidae</taxon>
        <taxon>Cricetinae</taxon>
        <taxon>Phodopus</taxon>
    </lineage>
</organism>
<feature type="compositionally biased region" description="Polar residues" evidence="1">
    <location>
        <begin position="357"/>
        <end position="371"/>
    </location>
</feature>
<name>A0AAU9YXC3_PHORO</name>
<feature type="compositionally biased region" description="Basic residues" evidence="1">
    <location>
        <begin position="223"/>
        <end position="237"/>
    </location>
</feature>
<dbReference type="EMBL" id="CALSGD010000538">
    <property type="protein sequence ID" value="CAH6779295.1"/>
    <property type="molecule type" value="Genomic_DNA"/>
</dbReference>
<comment type="caution">
    <text evidence="2">The sequence shown here is derived from an EMBL/GenBank/DDBJ whole genome shotgun (WGS) entry which is preliminary data.</text>
</comment>
<evidence type="ECO:0000313" key="2">
    <source>
        <dbReference type="EMBL" id="CAH6779295.1"/>
    </source>
</evidence>
<keyword evidence="3" id="KW-1185">Reference proteome</keyword>
<dbReference type="AlphaFoldDB" id="A0AAU9YXC3"/>
<dbReference type="Proteomes" id="UP001152836">
    <property type="component" value="Unassembled WGS sequence"/>
</dbReference>
<feature type="compositionally biased region" description="Polar residues" evidence="1">
    <location>
        <begin position="381"/>
        <end position="400"/>
    </location>
</feature>
<gene>
    <name evidence="2" type="primary">Reep6</name>
    <name evidence="2" type="ORF">PHOROB_LOCUS2877</name>
</gene>
<feature type="compositionally biased region" description="Polar residues" evidence="1">
    <location>
        <begin position="205"/>
        <end position="222"/>
    </location>
</feature>
<evidence type="ECO:0000313" key="3">
    <source>
        <dbReference type="Proteomes" id="UP001152836"/>
    </source>
</evidence>
<feature type="compositionally biased region" description="Polar residues" evidence="1">
    <location>
        <begin position="326"/>
        <end position="343"/>
    </location>
</feature>
<feature type="region of interest" description="Disordered" evidence="1">
    <location>
        <begin position="1"/>
        <end position="52"/>
    </location>
</feature>
<feature type="compositionally biased region" description="Polar residues" evidence="1">
    <location>
        <begin position="428"/>
        <end position="483"/>
    </location>
</feature>